<evidence type="ECO:0000313" key="6">
    <source>
        <dbReference type="Proteomes" id="UP000000628"/>
    </source>
</evidence>
<comment type="similarity">
    <text evidence="1">Belongs to the LytR/CpsA/Psr (LCP) family.</text>
</comment>
<dbReference type="eggNOG" id="COG1316">
    <property type="taxonomic scope" value="Bacteria"/>
</dbReference>
<keyword evidence="3" id="KW-0472">Membrane</keyword>
<dbReference type="EMBL" id="CP001706">
    <property type="protein sequence ID" value="ACV09892.1"/>
    <property type="molecule type" value="Genomic_DNA"/>
</dbReference>
<feature type="compositionally biased region" description="Polar residues" evidence="2">
    <location>
        <begin position="1"/>
        <end position="15"/>
    </location>
</feature>
<evidence type="ECO:0000256" key="3">
    <source>
        <dbReference type="SAM" id="Phobius"/>
    </source>
</evidence>
<sequence length="362" mass="39429">MSENFPFPQSNANSEGSATSGDSSRGGGRRFAHAPTNNRRRWPLVLLWTVVAVILIGGGAAAWYGFTLNNSFNKAEKIAPEEIFPEETDRPAEVERPEGASDDAQNILLLGSDTRGEVGDDLEDIRGQRSDTIMVVHIPADRDNVQVMSIMRDNWVEIPGHGMNKINAAMSLGGVPLLVQTVEGIIDVRIDHVAIVDFEGFKGMTDALGGVTINNPRAFSSRGATFPEGEITLNGDDALKFVRDRYSFADGDYTRVANQQLYIKGVVSKLMSRDTLTSPGKIADVVDEIAPYLTIDAGMDTGYIAKLGLSMRDVRGDNISFFTSPTLGTGREGAQSVVRPDWDELAIVAEHFRTDTLDEYAE</sequence>
<protein>
    <submittedName>
        <fullName evidence="5">Cell envelope-related transcriptional attenuator</fullName>
    </submittedName>
</protein>
<dbReference type="Gene3D" id="3.40.630.190">
    <property type="entry name" value="LCP protein"/>
    <property type="match status" value="1"/>
</dbReference>
<dbReference type="RefSeq" id="WP_015772520.1">
    <property type="nucleotide sequence ID" value="NC_013174.1"/>
</dbReference>
<keyword evidence="3" id="KW-0812">Transmembrane</keyword>
<gene>
    <name evidence="5" type="ordered locus">Jden_2257</name>
</gene>
<keyword evidence="6" id="KW-1185">Reference proteome</keyword>
<dbReference type="Proteomes" id="UP000000628">
    <property type="component" value="Chromosome"/>
</dbReference>
<evidence type="ECO:0000259" key="4">
    <source>
        <dbReference type="Pfam" id="PF03816"/>
    </source>
</evidence>
<dbReference type="InterPro" id="IPR050922">
    <property type="entry name" value="LytR/CpsA/Psr_CW_biosynth"/>
</dbReference>
<dbReference type="NCBIfam" id="TIGR00350">
    <property type="entry name" value="lytR_cpsA_psr"/>
    <property type="match status" value="1"/>
</dbReference>
<feature type="region of interest" description="Disordered" evidence="2">
    <location>
        <begin position="1"/>
        <end position="34"/>
    </location>
</feature>
<feature type="transmembrane region" description="Helical" evidence="3">
    <location>
        <begin position="45"/>
        <end position="66"/>
    </location>
</feature>
<name>C7R204_JONDD</name>
<dbReference type="InterPro" id="IPR004474">
    <property type="entry name" value="LytR_CpsA_psr"/>
</dbReference>
<feature type="domain" description="Cell envelope-related transcriptional attenuator" evidence="4">
    <location>
        <begin position="129"/>
        <end position="271"/>
    </location>
</feature>
<dbReference type="PANTHER" id="PTHR33392:SF6">
    <property type="entry name" value="POLYISOPRENYL-TEICHOIC ACID--PEPTIDOGLYCAN TEICHOIC ACID TRANSFERASE TAGU"/>
    <property type="match status" value="1"/>
</dbReference>
<evidence type="ECO:0000256" key="2">
    <source>
        <dbReference type="SAM" id="MobiDB-lite"/>
    </source>
</evidence>
<dbReference type="AlphaFoldDB" id="C7R204"/>
<dbReference type="STRING" id="471856.Jden_2257"/>
<organism evidence="5 6">
    <name type="scientific">Jonesia denitrificans (strain ATCC 14870 / DSM 20603 / BCRC 15368 / CIP 55.134 / JCM 11481 / NBRC 15587 / NCTC 10816 / Prevot 55134)</name>
    <name type="common">Listeria denitrificans</name>
    <dbReference type="NCBI Taxonomy" id="471856"/>
    <lineage>
        <taxon>Bacteria</taxon>
        <taxon>Bacillati</taxon>
        <taxon>Actinomycetota</taxon>
        <taxon>Actinomycetes</taxon>
        <taxon>Micrococcales</taxon>
        <taxon>Jonesiaceae</taxon>
        <taxon>Jonesia</taxon>
    </lineage>
</organism>
<keyword evidence="3" id="KW-1133">Transmembrane helix</keyword>
<dbReference type="HOGENOM" id="CLU_016455_0_2_11"/>
<dbReference type="Pfam" id="PF03816">
    <property type="entry name" value="LytR_cpsA_psr"/>
    <property type="match status" value="1"/>
</dbReference>
<evidence type="ECO:0000256" key="1">
    <source>
        <dbReference type="ARBA" id="ARBA00006068"/>
    </source>
</evidence>
<dbReference type="KEGG" id="jde:Jden_2257"/>
<dbReference type="PANTHER" id="PTHR33392">
    <property type="entry name" value="POLYISOPRENYL-TEICHOIC ACID--PEPTIDOGLYCAN TEICHOIC ACID TRANSFERASE TAGU"/>
    <property type="match status" value="1"/>
</dbReference>
<proteinExistence type="inferred from homology"/>
<accession>C7R204</accession>
<reference evidence="5 6" key="1">
    <citation type="journal article" date="2009" name="Stand. Genomic Sci.">
        <title>Complete genome sequence of Jonesia denitrificans type strain (Prevot 55134).</title>
        <authorList>
            <person name="Pukall R."/>
            <person name="Gehrich-Schroter G."/>
            <person name="Lapidus A."/>
            <person name="Nolan M."/>
            <person name="Glavina Del Rio T."/>
            <person name="Lucas S."/>
            <person name="Chen F."/>
            <person name="Tice H."/>
            <person name="Pitluck S."/>
            <person name="Cheng J.F."/>
            <person name="Copeland A."/>
            <person name="Saunders E."/>
            <person name="Brettin T."/>
            <person name="Detter J.C."/>
            <person name="Bruce D."/>
            <person name="Goodwin L."/>
            <person name="Pati A."/>
            <person name="Ivanova N."/>
            <person name="Mavromatis K."/>
            <person name="Ovchinnikova G."/>
            <person name="Chen A."/>
            <person name="Palaniappan K."/>
            <person name="Land M."/>
            <person name="Hauser L."/>
            <person name="Chang Y.J."/>
            <person name="Jeffries C.D."/>
            <person name="Chain P."/>
            <person name="Goker M."/>
            <person name="Bristow J."/>
            <person name="Eisen J.A."/>
            <person name="Markowitz V."/>
            <person name="Hugenholtz P."/>
            <person name="Kyrpides N.C."/>
            <person name="Klenk H.P."/>
            <person name="Han C."/>
        </authorList>
    </citation>
    <scope>NUCLEOTIDE SEQUENCE [LARGE SCALE GENOMIC DNA]</scope>
    <source>
        <strain evidence="6">ATCC 14870 / DSM 20603 / BCRC 15368 / CIP 55.134 / JCM 11481 / NBRC 15587 / NCTC 10816 / Prevot 55134</strain>
    </source>
</reference>
<evidence type="ECO:0000313" key="5">
    <source>
        <dbReference type="EMBL" id="ACV09892.1"/>
    </source>
</evidence>